<gene>
    <name evidence="1" type="ORF">A5742_31435</name>
</gene>
<accession>A0ABD6QK63</accession>
<name>A0ABD6QK63_MYCFO</name>
<dbReference type="Proteomes" id="UP000187001">
    <property type="component" value="Unassembled WGS sequence"/>
</dbReference>
<evidence type="ECO:0000313" key="2">
    <source>
        <dbReference type="Proteomes" id="UP000187001"/>
    </source>
</evidence>
<dbReference type="AlphaFoldDB" id="A0ABD6QK63"/>
<dbReference type="EMBL" id="MBER01000097">
    <property type="protein sequence ID" value="OMC41895.1"/>
    <property type="molecule type" value="Genomic_DNA"/>
</dbReference>
<proteinExistence type="predicted"/>
<comment type="caution">
    <text evidence="1">The sequence shown here is derived from an EMBL/GenBank/DDBJ whole genome shotgun (WGS) entry which is preliminary data.</text>
</comment>
<evidence type="ECO:0000313" key="1">
    <source>
        <dbReference type="EMBL" id="OMC41895.1"/>
    </source>
</evidence>
<reference evidence="1 2" key="1">
    <citation type="submission" date="2016-07" db="EMBL/GenBank/DDBJ databases">
        <authorList>
            <person name="Sutton G."/>
            <person name="Brinkac L."/>
            <person name="Sanka R."/>
            <person name="Adams M."/>
            <person name="Lau E."/>
            <person name="Kumar A."/>
            <person name="Macaden R."/>
        </authorList>
    </citation>
    <scope>NUCLEOTIDE SEQUENCE [LARGE SCALE GENOMIC DNA]</scope>
    <source>
        <strain evidence="1 2">GA-0871</strain>
    </source>
</reference>
<organism evidence="1 2">
    <name type="scientific">Mycolicibacterium fortuitum</name>
    <name type="common">Mycobacterium fortuitum</name>
    <dbReference type="NCBI Taxonomy" id="1766"/>
    <lineage>
        <taxon>Bacteria</taxon>
        <taxon>Bacillati</taxon>
        <taxon>Actinomycetota</taxon>
        <taxon>Actinomycetes</taxon>
        <taxon>Mycobacteriales</taxon>
        <taxon>Mycobacteriaceae</taxon>
        <taxon>Mycolicibacterium</taxon>
    </lineage>
</organism>
<sequence>MPAIGTVRRIQALAAIGYRISDLNPMLGRGRNCVEQWIKRDVVSSDSAADVADLYRRLSMVPGPSELSRRRAAKRGWVPPLAWDDIDDPNEVPNMGGLVQVSFPDRYRELREHVGLSPGEIADRLGIKFESLQQQLLRYGMSEGLAS</sequence>
<protein>
    <submittedName>
        <fullName evidence="1">Uncharacterized protein</fullName>
    </submittedName>
</protein>